<organism evidence="2">
    <name type="scientific">marine sediment metagenome</name>
    <dbReference type="NCBI Taxonomy" id="412755"/>
    <lineage>
        <taxon>unclassified sequences</taxon>
        <taxon>metagenomes</taxon>
        <taxon>ecological metagenomes</taxon>
    </lineage>
</organism>
<feature type="region of interest" description="Disordered" evidence="1">
    <location>
        <begin position="60"/>
        <end position="79"/>
    </location>
</feature>
<reference evidence="2" key="1">
    <citation type="journal article" date="2015" name="Nature">
        <title>Complex archaea that bridge the gap between prokaryotes and eukaryotes.</title>
        <authorList>
            <person name="Spang A."/>
            <person name="Saw J.H."/>
            <person name="Jorgensen S.L."/>
            <person name="Zaremba-Niedzwiedzka K."/>
            <person name="Martijn J."/>
            <person name="Lind A.E."/>
            <person name="van Eijk R."/>
            <person name="Schleper C."/>
            <person name="Guy L."/>
            <person name="Ettema T.J."/>
        </authorList>
    </citation>
    <scope>NUCLEOTIDE SEQUENCE</scope>
</reference>
<dbReference type="AlphaFoldDB" id="A0A0F9HJT6"/>
<comment type="caution">
    <text evidence="2">The sequence shown here is derived from an EMBL/GenBank/DDBJ whole genome shotgun (WGS) entry which is preliminary data.</text>
</comment>
<proteinExistence type="predicted"/>
<name>A0A0F9HJT6_9ZZZZ</name>
<evidence type="ECO:0000256" key="1">
    <source>
        <dbReference type="SAM" id="MobiDB-lite"/>
    </source>
</evidence>
<gene>
    <name evidence="2" type="ORF">LCGC14_1696230</name>
</gene>
<sequence length="79" mass="8954">MNGLKPGTILSVMNFRFVVETTDEDGNSFIRQTGAVKPATKNNLKEQIRDDINAEKFKKEKKEKKIVKTKQELEGDNNG</sequence>
<dbReference type="EMBL" id="LAZR01014911">
    <property type="protein sequence ID" value="KKM15427.1"/>
    <property type="molecule type" value="Genomic_DNA"/>
</dbReference>
<protein>
    <submittedName>
        <fullName evidence="2">Uncharacterized protein</fullName>
    </submittedName>
</protein>
<evidence type="ECO:0000313" key="2">
    <source>
        <dbReference type="EMBL" id="KKM15427.1"/>
    </source>
</evidence>
<accession>A0A0F9HJT6</accession>